<evidence type="ECO:0000256" key="2">
    <source>
        <dbReference type="PROSITE-ProRule" id="PRU00176"/>
    </source>
</evidence>
<dbReference type="SMART" id="SM00360">
    <property type="entry name" value="RRM"/>
    <property type="match status" value="1"/>
</dbReference>
<organism evidence="4 5">
    <name type="scientific">Vanilla planifolia</name>
    <name type="common">Vanilla</name>
    <dbReference type="NCBI Taxonomy" id="51239"/>
    <lineage>
        <taxon>Eukaryota</taxon>
        <taxon>Viridiplantae</taxon>
        <taxon>Streptophyta</taxon>
        <taxon>Embryophyta</taxon>
        <taxon>Tracheophyta</taxon>
        <taxon>Spermatophyta</taxon>
        <taxon>Magnoliopsida</taxon>
        <taxon>Liliopsida</taxon>
        <taxon>Asparagales</taxon>
        <taxon>Orchidaceae</taxon>
        <taxon>Vanilloideae</taxon>
        <taxon>Vanilleae</taxon>
        <taxon>Vanilla</taxon>
    </lineage>
</organism>
<proteinExistence type="predicted"/>
<dbReference type="InterPro" id="IPR052462">
    <property type="entry name" value="SLIRP/GR-RBP-like"/>
</dbReference>
<dbReference type="InterPro" id="IPR035979">
    <property type="entry name" value="RBD_domain_sf"/>
</dbReference>
<dbReference type="GO" id="GO:0003723">
    <property type="term" value="F:RNA binding"/>
    <property type="evidence" value="ECO:0007669"/>
    <property type="project" value="UniProtKB-UniRule"/>
</dbReference>
<dbReference type="PANTHER" id="PTHR48027">
    <property type="entry name" value="HETEROGENEOUS NUCLEAR RIBONUCLEOPROTEIN 87F-RELATED"/>
    <property type="match status" value="1"/>
</dbReference>
<feature type="domain" description="RRM" evidence="3">
    <location>
        <begin position="37"/>
        <end position="123"/>
    </location>
</feature>
<evidence type="ECO:0000256" key="1">
    <source>
        <dbReference type="ARBA" id="ARBA00022884"/>
    </source>
</evidence>
<dbReference type="EMBL" id="JADCNL010000012">
    <property type="protein sequence ID" value="KAG0457901.1"/>
    <property type="molecule type" value="Genomic_DNA"/>
</dbReference>
<dbReference type="Proteomes" id="UP000636800">
    <property type="component" value="Chromosome 12"/>
</dbReference>
<protein>
    <recommendedName>
        <fullName evidence="3">RRM domain-containing protein</fullName>
    </recommendedName>
</protein>
<sequence length="144" mass="15875">MVSRRLSQHQICRLSKFKEQTVCTKGTGKDGDAIPWSTPLVEQIALSMSTCLSFYTSEQSLSDAFSKFGQVVEATIVMDRVSDRSKGFGFVTFASEMEAQKALEEMNGKALNGRVIFVEIAKAKKTNFAPVLISRGPPDSESRK</sequence>
<dbReference type="InterPro" id="IPR000504">
    <property type="entry name" value="RRM_dom"/>
</dbReference>
<keyword evidence="5" id="KW-1185">Reference proteome</keyword>
<dbReference type="AlphaFoldDB" id="A0A835UFW9"/>
<name>A0A835UFW9_VANPL</name>
<reference evidence="4 5" key="1">
    <citation type="journal article" date="2020" name="Nat. Food">
        <title>A phased Vanilla planifolia genome enables genetic improvement of flavour and production.</title>
        <authorList>
            <person name="Hasing T."/>
            <person name="Tang H."/>
            <person name="Brym M."/>
            <person name="Khazi F."/>
            <person name="Huang T."/>
            <person name="Chambers A.H."/>
        </authorList>
    </citation>
    <scope>NUCLEOTIDE SEQUENCE [LARGE SCALE GENOMIC DNA]</scope>
    <source>
        <tissue evidence="4">Leaf</tissue>
    </source>
</reference>
<comment type="caution">
    <text evidence="4">The sequence shown here is derived from an EMBL/GenBank/DDBJ whole genome shotgun (WGS) entry which is preliminary data.</text>
</comment>
<evidence type="ECO:0000313" key="5">
    <source>
        <dbReference type="Proteomes" id="UP000636800"/>
    </source>
</evidence>
<gene>
    <name evidence="4" type="ORF">HPP92_023058</name>
</gene>
<evidence type="ECO:0000259" key="3">
    <source>
        <dbReference type="PROSITE" id="PS50102"/>
    </source>
</evidence>
<dbReference type="PROSITE" id="PS50102">
    <property type="entry name" value="RRM"/>
    <property type="match status" value="1"/>
</dbReference>
<keyword evidence="1 2" id="KW-0694">RNA-binding</keyword>
<dbReference type="SUPFAM" id="SSF54928">
    <property type="entry name" value="RNA-binding domain, RBD"/>
    <property type="match status" value="1"/>
</dbReference>
<dbReference type="Gene3D" id="3.30.70.330">
    <property type="match status" value="1"/>
</dbReference>
<dbReference type="InterPro" id="IPR012677">
    <property type="entry name" value="Nucleotide-bd_a/b_plait_sf"/>
</dbReference>
<evidence type="ECO:0000313" key="4">
    <source>
        <dbReference type="EMBL" id="KAG0457901.1"/>
    </source>
</evidence>
<accession>A0A835UFW9</accession>
<dbReference type="Pfam" id="PF00076">
    <property type="entry name" value="RRM_1"/>
    <property type="match status" value="1"/>
</dbReference>